<dbReference type="AlphaFoldDB" id="A0A9Q9XYJ7"/>
<feature type="region of interest" description="Disordered" evidence="1">
    <location>
        <begin position="206"/>
        <end position="229"/>
    </location>
</feature>
<dbReference type="InterPro" id="IPR029526">
    <property type="entry name" value="PGBD"/>
</dbReference>
<evidence type="ECO:0000256" key="1">
    <source>
        <dbReference type="SAM" id="MobiDB-lite"/>
    </source>
</evidence>
<dbReference type="RefSeq" id="XP_042610306.1">
    <property type="nucleotide sequence ID" value="XM_042754372.1"/>
</dbReference>
<protein>
    <submittedName>
        <fullName evidence="3">Uncharacterized protein LOC122143756</fullName>
    </submittedName>
</protein>
<evidence type="ECO:0000259" key="2">
    <source>
        <dbReference type="Pfam" id="PF13843"/>
    </source>
</evidence>
<reference evidence="3" key="1">
    <citation type="submission" date="2025-08" db="UniProtKB">
        <authorList>
            <consortium name="RefSeq"/>
        </authorList>
    </citation>
    <scope>IDENTIFICATION</scope>
    <source>
        <tissue evidence="3">Muscle</tissue>
    </source>
</reference>
<dbReference type="PANTHER" id="PTHR46599:SF6">
    <property type="entry name" value="DUAL SPECIFICITY PHOSPHATASE 26"/>
    <property type="match status" value="1"/>
</dbReference>
<dbReference type="KEGG" id="ccar:122143756"/>
<evidence type="ECO:0000313" key="3">
    <source>
        <dbReference type="RefSeq" id="XP_042610306.1"/>
    </source>
</evidence>
<dbReference type="Pfam" id="PF13843">
    <property type="entry name" value="DDE_Tnp_1_7"/>
    <property type="match status" value="1"/>
</dbReference>
<sequence length="266" mass="30267">MAFKGILSLVTTFFTSYALGIELLNKKMRMIGTIRRNKPELKSALTIPRGRANFSSLFAFTETHTIVSYCPRKNKNVLLMSTVHEDAAVSEREDRKPEIILSYNRTKGGVDNLDKIVATYTCRRKTARWPMAVFYNMLDVLAYNAFVIWREINPSWGQGDNYMRRHFLQDLGRALVFPFIQSRRHIPRTPASLQLLRKVQECDEEAVSSTSGPSRAGPSRAGPTPTKRRRCRKCLPHDLKTGIVCSKCHIPICKGHSIVMCDNCDN</sequence>
<accession>A0A9Q9XYJ7</accession>
<feature type="domain" description="PiggyBac transposable element-derived protein" evidence="2">
    <location>
        <begin position="12"/>
        <end position="146"/>
    </location>
</feature>
<dbReference type="PANTHER" id="PTHR46599">
    <property type="entry name" value="PIGGYBAC TRANSPOSABLE ELEMENT-DERIVED PROTEIN 4"/>
    <property type="match status" value="1"/>
</dbReference>
<dbReference type="OrthoDB" id="10030973at2759"/>
<organism evidence="3">
    <name type="scientific">Cyprinus carpio</name>
    <name type="common">Common carp</name>
    <dbReference type="NCBI Taxonomy" id="7962"/>
    <lineage>
        <taxon>Eukaryota</taxon>
        <taxon>Metazoa</taxon>
        <taxon>Chordata</taxon>
        <taxon>Craniata</taxon>
        <taxon>Vertebrata</taxon>
        <taxon>Euteleostomi</taxon>
        <taxon>Actinopterygii</taxon>
        <taxon>Neopterygii</taxon>
        <taxon>Teleostei</taxon>
        <taxon>Ostariophysi</taxon>
        <taxon>Cypriniformes</taxon>
        <taxon>Cyprinidae</taxon>
        <taxon>Cyprininae</taxon>
        <taxon>Cyprinus</taxon>
    </lineage>
</organism>
<dbReference type="GeneID" id="122143756"/>
<gene>
    <name evidence="3" type="primary">LOC122143756</name>
</gene>
<name>A0A9Q9XYJ7_CYPCA</name>
<proteinExistence type="predicted"/>
<dbReference type="Proteomes" id="UP001155660">
    <property type="component" value="Unplaced"/>
</dbReference>